<evidence type="ECO:0000256" key="8">
    <source>
        <dbReference type="SAM" id="MobiDB-lite"/>
    </source>
</evidence>
<dbReference type="InterPro" id="IPR036236">
    <property type="entry name" value="Znf_C2H2_sf"/>
</dbReference>
<feature type="compositionally biased region" description="Basic and acidic residues" evidence="8">
    <location>
        <begin position="218"/>
        <end position="227"/>
    </location>
</feature>
<dbReference type="GO" id="GO:0005634">
    <property type="term" value="C:nucleus"/>
    <property type="evidence" value="ECO:0007669"/>
    <property type="project" value="UniProtKB-SubCell"/>
</dbReference>
<feature type="region of interest" description="Disordered" evidence="8">
    <location>
        <begin position="434"/>
        <end position="456"/>
    </location>
</feature>
<dbReference type="RefSeq" id="XP_029738803.1">
    <property type="nucleotide sequence ID" value="XM_029885053.1"/>
</dbReference>
<dbReference type="AlphaFoldDB" id="A0A4U7KU32"/>
<evidence type="ECO:0000313" key="11">
    <source>
        <dbReference type="Proteomes" id="UP000306050"/>
    </source>
</evidence>
<evidence type="ECO:0000256" key="5">
    <source>
        <dbReference type="ARBA" id="ARBA00022833"/>
    </source>
</evidence>
<feature type="compositionally biased region" description="Acidic residues" evidence="8">
    <location>
        <begin position="228"/>
        <end position="240"/>
    </location>
</feature>
<feature type="domain" description="C2H2-type" evidence="9">
    <location>
        <begin position="378"/>
        <end position="405"/>
    </location>
</feature>
<gene>
    <name evidence="10" type="ORF">EX895_004459</name>
</gene>
<evidence type="ECO:0000256" key="4">
    <source>
        <dbReference type="ARBA" id="ARBA00022771"/>
    </source>
</evidence>
<dbReference type="Proteomes" id="UP000306050">
    <property type="component" value="Chromosome SGRAM_3"/>
</dbReference>
<reference evidence="10 11" key="1">
    <citation type="submission" date="2019-05" db="EMBL/GenBank/DDBJ databases">
        <title>Sporisorium graminicola CBS 10092 draft sequencing and annotation.</title>
        <authorList>
            <person name="Solano-Gonzalez S."/>
            <person name="Caddick M.X."/>
            <person name="Darby A."/>
        </authorList>
    </citation>
    <scope>NUCLEOTIDE SEQUENCE [LARGE SCALE GENOMIC DNA]</scope>
    <source>
        <strain evidence="10 11">CBS 10092</strain>
    </source>
</reference>
<feature type="domain" description="C2H2-type" evidence="9">
    <location>
        <begin position="410"/>
        <end position="440"/>
    </location>
</feature>
<dbReference type="PANTHER" id="PTHR16515:SF66">
    <property type="entry name" value="C2H2-TYPE DOMAIN-CONTAINING PROTEIN"/>
    <property type="match status" value="1"/>
</dbReference>
<dbReference type="PANTHER" id="PTHR16515">
    <property type="entry name" value="PR DOMAIN ZINC FINGER PROTEIN"/>
    <property type="match status" value="1"/>
</dbReference>
<keyword evidence="5" id="KW-0862">Zinc</keyword>
<evidence type="ECO:0000259" key="9">
    <source>
        <dbReference type="PROSITE" id="PS50157"/>
    </source>
</evidence>
<comment type="caution">
    <text evidence="10">The sequence shown here is derived from an EMBL/GenBank/DDBJ whole genome shotgun (WGS) entry which is preliminary data.</text>
</comment>
<dbReference type="InterPro" id="IPR013087">
    <property type="entry name" value="Znf_C2H2_type"/>
</dbReference>
<feature type="region of interest" description="Disordered" evidence="8">
    <location>
        <begin position="207"/>
        <end position="246"/>
    </location>
</feature>
<dbReference type="OrthoDB" id="8117402at2759"/>
<evidence type="ECO:0000256" key="6">
    <source>
        <dbReference type="ARBA" id="ARBA00023242"/>
    </source>
</evidence>
<dbReference type="EMBL" id="SRRM01000016">
    <property type="protein sequence ID" value="TKY86818.1"/>
    <property type="molecule type" value="Genomic_DNA"/>
</dbReference>
<name>A0A4U7KU32_9BASI</name>
<evidence type="ECO:0000256" key="1">
    <source>
        <dbReference type="ARBA" id="ARBA00004123"/>
    </source>
</evidence>
<evidence type="ECO:0000256" key="3">
    <source>
        <dbReference type="ARBA" id="ARBA00022737"/>
    </source>
</evidence>
<sequence>MSAFTVSPFGVTSFGSPPAIDSYTKSIDSAATNNTHHLGEIQNFLLGSDWSALSSLSPPTAAVNAVIDSSTFSSRTVADAPLFSSSVETEKPNMQTTPAAIIAAVSEPSELPAAASDTAFDTAMSASSPVATPPAAAYPSPLTPVHRHLFDACYSDSAGSPDSDRDFLVSPSMFDDASFEFEGDALANTFPLFTDQAFEDLTDPQVEESVSATASDLENVKLDADHEPESDESQPTELDVESSQSTVMSLQSQQSMVKVEELDDHESFSTLAAAFKTEDTSAKLEPKHEQDLWSEEELKPYFSDDDTKAALLSTLADAFGYHVSEPIKEFASSQEEQHASHIGPVRRDRRSASNKVGNSHSSGSPAPFIDPITKAKRWQCGECGKLFDRAYNLKTHTYTHEDPLTRARPFICPDADCHKQFARKHDMQRHFENVHRGESRRAKGGFLRRSRADDLG</sequence>
<dbReference type="SUPFAM" id="SSF57667">
    <property type="entry name" value="beta-beta-alpha zinc fingers"/>
    <property type="match status" value="1"/>
</dbReference>
<evidence type="ECO:0000256" key="2">
    <source>
        <dbReference type="ARBA" id="ARBA00022723"/>
    </source>
</evidence>
<dbReference type="KEGG" id="sgra:EX895_004459"/>
<organism evidence="10 11">
    <name type="scientific">Sporisorium graminicola</name>
    <dbReference type="NCBI Taxonomy" id="280036"/>
    <lineage>
        <taxon>Eukaryota</taxon>
        <taxon>Fungi</taxon>
        <taxon>Dikarya</taxon>
        <taxon>Basidiomycota</taxon>
        <taxon>Ustilaginomycotina</taxon>
        <taxon>Ustilaginomycetes</taxon>
        <taxon>Ustilaginales</taxon>
        <taxon>Ustilaginaceae</taxon>
        <taxon>Sporisorium</taxon>
    </lineage>
</organism>
<dbReference type="Gene3D" id="3.30.160.60">
    <property type="entry name" value="Classic Zinc Finger"/>
    <property type="match status" value="2"/>
</dbReference>
<dbReference type="GO" id="GO:0010468">
    <property type="term" value="P:regulation of gene expression"/>
    <property type="evidence" value="ECO:0007669"/>
    <property type="project" value="TreeGrafter"/>
</dbReference>
<dbReference type="PROSITE" id="PS50157">
    <property type="entry name" value="ZINC_FINGER_C2H2_2"/>
    <property type="match status" value="2"/>
</dbReference>
<feature type="compositionally biased region" description="Polar residues" evidence="8">
    <location>
        <begin position="353"/>
        <end position="364"/>
    </location>
</feature>
<dbReference type="GeneID" id="40727354"/>
<feature type="region of interest" description="Disordered" evidence="8">
    <location>
        <begin position="330"/>
        <end position="368"/>
    </location>
</feature>
<keyword evidence="6" id="KW-0539">Nucleus</keyword>
<keyword evidence="11" id="KW-1185">Reference proteome</keyword>
<protein>
    <recommendedName>
        <fullName evidence="9">C2H2-type domain-containing protein</fullName>
    </recommendedName>
</protein>
<dbReference type="Pfam" id="PF00096">
    <property type="entry name" value="zf-C2H2"/>
    <property type="match status" value="1"/>
</dbReference>
<dbReference type="InterPro" id="IPR050331">
    <property type="entry name" value="Zinc_finger"/>
</dbReference>
<accession>A0A4U7KU32</accession>
<dbReference type="SMART" id="SM00355">
    <property type="entry name" value="ZnF_C2H2"/>
    <property type="match status" value="2"/>
</dbReference>
<keyword evidence="3" id="KW-0677">Repeat</keyword>
<dbReference type="PROSITE" id="PS00028">
    <property type="entry name" value="ZINC_FINGER_C2H2_1"/>
    <property type="match status" value="2"/>
</dbReference>
<comment type="subcellular location">
    <subcellularLocation>
        <location evidence="1">Nucleus</location>
    </subcellularLocation>
</comment>
<evidence type="ECO:0000256" key="7">
    <source>
        <dbReference type="PROSITE-ProRule" id="PRU00042"/>
    </source>
</evidence>
<evidence type="ECO:0000313" key="10">
    <source>
        <dbReference type="EMBL" id="TKY86818.1"/>
    </source>
</evidence>
<keyword evidence="2" id="KW-0479">Metal-binding</keyword>
<keyword evidence="4 7" id="KW-0863">Zinc-finger</keyword>
<dbReference type="GO" id="GO:0008270">
    <property type="term" value="F:zinc ion binding"/>
    <property type="evidence" value="ECO:0007669"/>
    <property type="project" value="UniProtKB-KW"/>
</dbReference>
<proteinExistence type="predicted"/>